<reference evidence="2 3" key="1">
    <citation type="submission" date="2020-01" db="EMBL/GenBank/DDBJ databases">
        <title>Paenibacillus soybeanensis sp. nov. isolated from the nodules of soybean (Glycine max(L.) Merr).</title>
        <authorList>
            <person name="Wang H."/>
        </authorList>
    </citation>
    <scope>NUCLEOTIDE SEQUENCE [LARGE SCALE GENOMIC DNA]</scope>
    <source>
        <strain evidence="2 3">T1</strain>
    </source>
</reference>
<feature type="transmembrane region" description="Helical" evidence="1">
    <location>
        <begin position="222"/>
        <end position="242"/>
    </location>
</feature>
<evidence type="ECO:0008006" key="4">
    <source>
        <dbReference type="Google" id="ProtNLM"/>
    </source>
</evidence>
<feature type="transmembrane region" description="Helical" evidence="1">
    <location>
        <begin position="161"/>
        <end position="185"/>
    </location>
</feature>
<evidence type="ECO:0000313" key="2">
    <source>
        <dbReference type="EMBL" id="NBD26804.1"/>
    </source>
</evidence>
<name>A0ABW9XWZ5_9BACL</name>
<proteinExistence type="predicted"/>
<evidence type="ECO:0000313" key="3">
    <source>
        <dbReference type="Proteomes" id="UP000665561"/>
    </source>
</evidence>
<keyword evidence="1" id="KW-1133">Transmembrane helix</keyword>
<sequence>MNYCMQCGQETIDGEVHACQETAAASAGFGSARNRGNPGLPGAAAFKVDVHRMLALVRNPQHAENLQPGKDWIYGAIGLVASILGFMIWVWMIGKKIDSLFGGWFGGFGGLTDVWDTSGTIGSMLTGRLFVLAVISLASLLTTLWLVGSWQGGRKLSVRELATYVGGAQYTFAAGFVVAGMLAFVNMGLSFAALSIVLLSALAMNLLAGLEIARVSRERRFSFIGSSIAVYVIIVALLSKLFM</sequence>
<accession>A0ABW9XWZ5</accession>
<dbReference type="RefSeq" id="WP_161745818.1">
    <property type="nucleotide sequence ID" value="NZ_JAAAMV010000023.1"/>
</dbReference>
<keyword evidence="1" id="KW-0472">Membrane</keyword>
<protein>
    <recommendedName>
        <fullName evidence="4">Yip1 domain-containing protein</fullName>
    </recommendedName>
</protein>
<keyword evidence="1" id="KW-0812">Transmembrane</keyword>
<feature type="transmembrane region" description="Helical" evidence="1">
    <location>
        <begin position="72"/>
        <end position="94"/>
    </location>
</feature>
<gene>
    <name evidence="2" type="ORF">GT019_23255</name>
</gene>
<dbReference type="EMBL" id="JAAAMV010000023">
    <property type="protein sequence ID" value="NBD26804.1"/>
    <property type="molecule type" value="Genomic_DNA"/>
</dbReference>
<evidence type="ECO:0000256" key="1">
    <source>
        <dbReference type="SAM" id="Phobius"/>
    </source>
</evidence>
<feature type="transmembrane region" description="Helical" evidence="1">
    <location>
        <begin position="191"/>
        <end position="210"/>
    </location>
</feature>
<keyword evidence="3" id="KW-1185">Reference proteome</keyword>
<feature type="transmembrane region" description="Helical" evidence="1">
    <location>
        <begin position="129"/>
        <end position="149"/>
    </location>
</feature>
<dbReference type="Proteomes" id="UP000665561">
    <property type="component" value="Unassembled WGS sequence"/>
</dbReference>
<comment type="caution">
    <text evidence="2">The sequence shown here is derived from an EMBL/GenBank/DDBJ whole genome shotgun (WGS) entry which is preliminary data.</text>
</comment>
<organism evidence="2 3">
    <name type="scientific">Paenibacillus glycinis</name>
    <dbReference type="NCBI Taxonomy" id="2697035"/>
    <lineage>
        <taxon>Bacteria</taxon>
        <taxon>Bacillati</taxon>
        <taxon>Bacillota</taxon>
        <taxon>Bacilli</taxon>
        <taxon>Bacillales</taxon>
        <taxon>Paenibacillaceae</taxon>
        <taxon>Paenibacillus</taxon>
    </lineage>
</organism>